<keyword evidence="1" id="KW-0812">Transmembrane</keyword>
<dbReference type="Proteomes" id="UP000887104">
    <property type="component" value="Unassembled WGS sequence"/>
</dbReference>
<organism evidence="2 3">
    <name type="scientific">Shewanella sairae</name>
    <dbReference type="NCBI Taxonomy" id="190310"/>
    <lineage>
        <taxon>Bacteria</taxon>
        <taxon>Pseudomonadati</taxon>
        <taxon>Pseudomonadota</taxon>
        <taxon>Gammaproteobacteria</taxon>
        <taxon>Alteromonadales</taxon>
        <taxon>Shewanellaceae</taxon>
        <taxon>Shewanella</taxon>
    </lineage>
</organism>
<comment type="caution">
    <text evidence="2">The sequence shown here is derived from an EMBL/GenBank/DDBJ whole genome shotgun (WGS) entry which is preliminary data.</text>
</comment>
<accession>A0ABQ4PS33</accession>
<keyword evidence="1" id="KW-0472">Membrane</keyword>
<gene>
    <name evidence="2" type="ORF">TUM4438_44630</name>
</gene>
<proteinExistence type="predicted"/>
<dbReference type="RefSeq" id="WP_220783426.1">
    <property type="nucleotide sequence ID" value="NZ_BPEY01000170.1"/>
</dbReference>
<evidence type="ECO:0000256" key="1">
    <source>
        <dbReference type="SAM" id="Phobius"/>
    </source>
</evidence>
<name>A0ABQ4PS33_9GAMM</name>
<evidence type="ECO:0000313" key="2">
    <source>
        <dbReference type="EMBL" id="GIU52292.1"/>
    </source>
</evidence>
<sequence length="52" mass="5808">MTDERPGRAYSHLTQQGAVSALSLWSLVFGLWSLVFALAFDFDFALGIDEQE</sequence>
<keyword evidence="1" id="KW-1133">Transmembrane helix</keyword>
<reference evidence="2" key="1">
    <citation type="submission" date="2021-05" db="EMBL/GenBank/DDBJ databases">
        <title>Molecular characterization for Shewanella algae harboring chromosomal blaOXA-55-like strains isolated from clinical and environment sample.</title>
        <authorList>
            <person name="Ohama Y."/>
            <person name="Aoki K."/>
            <person name="Harada S."/>
            <person name="Moriya K."/>
            <person name="Ishii Y."/>
            <person name="Tateda K."/>
        </authorList>
    </citation>
    <scope>NUCLEOTIDE SEQUENCE</scope>
    <source>
        <strain evidence="2">JCM 11563</strain>
    </source>
</reference>
<evidence type="ECO:0000313" key="3">
    <source>
        <dbReference type="Proteomes" id="UP000887104"/>
    </source>
</evidence>
<feature type="transmembrane region" description="Helical" evidence="1">
    <location>
        <begin position="21"/>
        <end position="40"/>
    </location>
</feature>
<protein>
    <submittedName>
        <fullName evidence="2">Uncharacterized protein</fullName>
    </submittedName>
</protein>
<dbReference type="EMBL" id="BPEY01000170">
    <property type="protein sequence ID" value="GIU52292.1"/>
    <property type="molecule type" value="Genomic_DNA"/>
</dbReference>
<keyword evidence="3" id="KW-1185">Reference proteome</keyword>